<evidence type="ECO:0000313" key="12">
    <source>
        <dbReference type="EMBL" id="OKH27680.1"/>
    </source>
</evidence>
<evidence type="ECO:0000256" key="6">
    <source>
        <dbReference type="ARBA" id="ARBA00023277"/>
    </source>
</evidence>
<evidence type="ECO:0000256" key="7">
    <source>
        <dbReference type="ARBA" id="ARBA00023295"/>
    </source>
</evidence>
<keyword evidence="6 9" id="KW-0119">Carbohydrate metabolism</keyword>
<dbReference type="InterPro" id="IPR001000">
    <property type="entry name" value="GH10_dom"/>
</dbReference>
<comment type="catalytic activity">
    <reaction evidence="1 9">
        <text>Endohydrolysis of (1-&gt;4)-beta-D-xylosidic linkages in xylans.</text>
        <dbReference type="EC" id="3.2.1.8"/>
    </reaction>
</comment>
<dbReference type="SMART" id="SM00633">
    <property type="entry name" value="Glyco_10"/>
    <property type="match status" value="1"/>
</dbReference>
<dbReference type="EC" id="3.2.1.8" evidence="9"/>
<dbReference type="InterPro" id="IPR044846">
    <property type="entry name" value="GH10"/>
</dbReference>
<keyword evidence="13" id="KW-1185">Reference proteome</keyword>
<organism evidence="12 13">
    <name type="scientific">Chroogloeocystis siderophila 5.2 s.c.1</name>
    <dbReference type="NCBI Taxonomy" id="247279"/>
    <lineage>
        <taxon>Bacteria</taxon>
        <taxon>Bacillati</taxon>
        <taxon>Cyanobacteriota</taxon>
        <taxon>Cyanophyceae</taxon>
        <taxon>Oscillatoriophycideae</taxon>
        <taxon>Chroococcales</taxon>
        <taxon>Chroococcaceae</taxon>
        <taxon>Chroogloeocystis</taxon>
    </lineage>
</organism>
<proteinExistence type="inferred from homology"/>
<feature type="signal peptide" evidence="10">
    <location>
        <begin position="1"/>
        <end position="23"/>
    </location>
</feature>
<dbReference type="OrthoDB" id="9809277at2"/>
<evidence type="ECO:0000256" key="1">
    <source>
        <dbReference type="ARBA" id="ARBA00000681"/>
    </source>
</evidence>
<keyword evidence="3" id="KW-0858">Xylan degradation</keyword>
<dbReference type="PANTHER" id="PTHR31490:SF88">
    <property type="entry name" value="BETA-XYLANASE"/>
    <property type="match status" value="1"/>
</dbReference>
<reference evidence="12 13" key="1">
    <citation type="submission" date="2016-11" db="EMBL/GenBank/DDBJ databases">
        <title>Draft Genome Sequences of Nine Cyanobacterial Strains from Diverse Habitats.</title>
        <authorList>
            <person name="Zhu T."/>
            <person name="Hou S."/>
            <person name="Lu X."/>
            <person name="Hess W.R."/>
        </authorList>
    </citation>
    <scope>NUCLEOTIDE SEQUENCE [LARGE SCALE GENOMIC DNA]</scope>
    <source>
        <strain evidence="12 13">5.2 s.c.1</strain>
    </source>
</reference>
<evidence type="ECO:0000256" key="4">
    <source>
        <dbReference type="ARBA" id="ARBA00022729"/>
    </source>
</evidence>
<dbReference type="GO" id="GO:0031176">
    <property type="term" value="F:endo-1,4-beta-xylanase activity"/>
    <property type="evidence" value="ECO:0007669"/>
    <property type="project" value="UniProtKB-EC"/>
</dbReference>
<dbReference type="EMBL" id="MRCC01000005">
    <property type="protein sequence ID" value="OKH27680.1"/>
    <property type="molecule type" value="Genomic_DNA"/>
</dbReference>
<dbReference type="Pfam" id="PF00331">
    <property type="entry name" value="Glyco_hydro_10"/>
    <property type="match status" value="1"/>
</dbReference>
<dbReference type="InterPro" id="IPR006311">
    <property type="entry name" value="TAT_signal"/>
</dbReference>
<evidence type="ECO:0000256" key="3">
    <source>
        <dbReference type="ARBA" id="ARBA00022651"/>
    </source>
</evidence>
<accession>A0A1U7HVQ0</accession>
<evidence type="ECO:0000259" key="11">
    <source>
        <dbReference type="PROSITE" id="PS51760"/>
    </source>
</evidence>
<dbReference type="PROSITE" id="PS51318">
    <property type="entry name" value="TAT"/>
    <property type="match status" value="1"/>
</dbReference>
<dbReference type="RefSeq" id="WP_073548778.1">
    <property type="nucleotide sequence ID" value="NZ_CAWMVK010000039.1"/>
</dbReference>
<dbReference type="GO" id="GO:0045493">
    <property type="term" value="P:xylan catabolic process"/>
    <property type="evidence" value="ECO:0007669"/>
    <property type="project" value="UniProtKB-KW"/>
</dbReference>
<keyword evidence="4 10" id="KW-0732">Signal</keyword>
<dbReference type="PROSITE" id="PS51760">
    <property type="entry name" value="GH10_2"/>
    <property type="match status" value="1"/>
</dbReference>
<dbReference type="PRINTS" id="PR00134">
    <property type="entry name" value="GLHYDRLASE10"/>
</dbReference>
<evidence type="ECO:0000256" key="8">
    <source>
        <dbReference type="ARBA" id="ARBA00023326"/>
    </source>
</evidence>
<comment type="caution">
    <text evidence="12">The sequence shown here is derived from an EMBL/GenBank/DDBJ whole genome shotgun (WGS) entry which is preliminary data.</text>
</comment>
<comment type="similarity">
    <text evidence="2 9">Belongs to the glycosyl hydrolase 10 (cellulase F) family.</text>
</comment>
<keyword evidence="7 9" id="KW-0326">Glycosidase</keyword>
<evidence type="ECO:0000256" key="5">
    <source>
        <dbReference type="ARBA" id="ARBA00022801"/>
    </source>
</evidence>
<keyword evidence="5 9" id="KW-0378">Hydrolase</keyword>
<dbReference type="SUPFAM" id="SSF51445">
    <property type="entry name" value="(Trans)glycosidases"/>
    <property type="match status" value="1"/>
</dbReference>
<dbReference type="AlphaFoldDB" id="A0A1U7HVQ0"/>
<dbReference type="InterPro" id="IPR017853">
    <property type="entry name" value="GH"/>
</dbReference>
<dbReference type="Gene3D" id="3.20.20.80">
    <property type="entry name" value="Glycosidases"/>
    <property type="match status" value="1"/>
</dbReference>
<name>A0A1U7HVQ0_9CHRO</name>
<dbReference type="PANTHER" id="PTHR31490">
    <property type="entry name" value="GLYCOSYL HYDROLASE"/>
    <property type="match status" value="1"/>
</dbReference>
<evidence type="ECO:0000313" key="13">
    <source>
        <dbReference type="Proteomes" id="UP000185984"/>
    </source>
</evidence>
<sequence length="390" mass="44157">MKGRRTVLLGLGAATGLGAVAIANHFQNQQQSAQPPLEDRQKVRDFTVVGKATLQERAANKGIIYGAAAQYKPLTTNKRFAQHFAQECAVLVPANELKWKTLRPTPEKFNFSRSDWMAEFAQKHNMLFRGHTLVWYQALPKWFEDKVNRKNAEKFLTEHINTVVQRYAGKIYSWDVVNEAILPNSSKQGLRQTPWLRLLGADYIEMAFRTAAAADPQALLIYNDNNLEYDNAKTETKRDRVLKLLERLKSKGVPIHGLGIQSHLGASSRGFNAKRLRNFLKDVASLDLQILITEMDVSETKLLVADDRDTIIAGVYHDYLSLALDEPAVNTVITWGLSDRYTWLSHFAPRQDGVPVRPLPLDAELERKLAWNAIASAFDQASPRNIKYNF</sequence>
<feature type="chain" id="PRO_5013341485" description="Beta-xylanase" evidence="10">
    <location>
        <begin position="24"/>
        <end position="390"/>
    </location>
</feature>
<gene>
    <name evidence="12" type="ORF">NIES1031_07105</name>
</gene>
<evidence type="ECO:0000256" key="2">
    <source>
        <dbReference type="ARBA" id="ARBA00007495"/>
    </source>
</evidence>
<dbReference type="Proteomes" id="UP000185984">
    <property type="component" value="Unassembled WGS sequence"/>
</dbReference>
<dbReference type="STRING" id="247279.NIES1031_07105"/>
<evidence type="ECO:0000256" key="9">
    <source>
        <dbReference type="RuleBase" id="RU361174"/>
    </source>
</evidence>
<feature type="domain" description="GH10" evidence="11">
    <location>
        <begin position="48"/>
        <end position="377"/>
    </location>
</feature>
<evidence type="ECO:0000256" key="10">
    <source>
        <dbReference type="SAM" id="SignalP"/>
    </source>
</evidence>
<protein>
    <recommendedName>
        <fullName evidence="9">Beta-xylanase</fullName>
        <ecNumber evidence="9">3.2.1.8</ecNumber>
    </recommendedName>
</protein>
<keyword evidence="8 9" id="KW-0624">Polysaccharide degradation</keyword>